<reference evidence="1 2" key="1">
    <citation type="submission" date="2021-06" db="EMBL/GenBank/DDBJ databases">
        <title>Caerostris darwini draft genome.</title>
        <authorList>
            <person name="Kono N."/>
            <person name="Arakawa K."/>
        </authorList>
    </citation>
    <scope>NUCLEOTIDE SEQUENCE [LARGE SCALE GENOMIC DNA]</scope>
</reference>
<evidence type="ECO:0000313" key="2">
    <source>
        <dbReference type="Proteomes" id="UP001054837"/>
    </source>
</evidence>
<dbReference type="Proteomes" id="UP001054837">
    <property type="component" value="Unassembled WGS sequence"/>
</dbReference>
<protein>
    <submittedName>
        <fullName evidence="1">Uncharacterized protein</fullName>
    </submittedName>
</protein>
<proteinExistence type="predicted"/>
<accession>A0AAV4UXK3</accession>
<comment type="caution">
    <text evidence="1">The sequence shown here is derived from an EMBL/GenBank/DDBJ whole genome shotgun (WGS) entry which is preliminary data.</text>
</comment>
<gene>
    <name evidence="1" type="ORF">CDAR_3731</name>
</gene>
<sequence>VRRQYATAKKNFSAENILILKSRFPSPRIPEGMVERLSLLPNAASELRVPSGCECEIASLSGQHSFLLLKKIPSTSDSRRDGRASSSLLHTRLRTVKVPSGCECEIARFDGQSSLCPWLKASNYDSRFPSPTDRASFLIVEYFLRPEAPQWLVHGYAYQWAAFVSPHLSLDNRDCLFPFSILRLSFPGFSGKLVRGKKIISSHWRYTEIIKKEKRNVFCGRNVFVMF</sequence>
<evidence type="ECO:0000313" key="1">
    <source>
        <dbReference type="EMBL" id="GIY62812.1"/>
    </source>
</evidence>
<keyword evidence="2" id="KW-1185">Reference proteome</keyword>
<dbReference type="AlphaFoldDB" id="A0AAV4UXK3"/>
<feature type="non-terminal residue" evidence="1">
    <location>
        <position position="1"/>
    </location>
</feature>
<dbReference type="EMBL" id="BPLQ01012131">
    <property type="protein sequence ID" value="GIY62812.1"/>
    <property type="molecule type" value="Genomic_DNA"/>
</dbReference>
<organism evidence="1 2">
    <name type="scientific">Caerostris darwini</name>
    <dbReference type="NCBI Taxonomy" id="1538125"/>
    <lineage>
        <taxon>Eukaryota</taxon>
        <taxon>Metazoa</taxon>
        <taxon>Ecdysozoa</taxon>
        <taxon>Arthropoda</taxon>
        <taxon>Chelicerata</taxon>
        <taxon>Arachnida</taxon>
        <taxon>Araneae</taxon>
        <taxon>Araneomorphae</taxon>
        <taxon>Entelegynae</taxon>
        <taxon>Araneoidea</taxon>
        <taxon>Araneidae</taxon>
        <taxon>Caerostris</taxon>
    </lineage>
</organism>
<name>A0AAV4UXK3_9ARAC</name>